<dbReference type="InterPro" id="IPR011001">
    <property type="entry name" value="Saposin-like"/>
</dbReference>
<dbReference type="Proteomes" id="UP001628156">
    <property type="component" value="Unassembled WGS sequence"/>
</dbReference>
<dbReference type="SMART" id="SM00741">
    <property type="entry name" value="SapB"/>
    <property type="match status" value="1"/>
</dbReference>
<accession>A0ABQ0DR91</accession>
<evidence type="ECO:0000313" key="4">
    <source>
        <dbReference type="EMBL" id="GAB1225372.1"/>
    </source>
</evidence>
<feature type="signal peptide" evidence="2">
    <location>
        <begin position="1"/>
        <end position="15"/>
    </location>
</feature>
<keyword evidence="1" id="KW-1015">Disulfide bond</keyword>
<keyword evidence="2" id="KW-0732">Signal</keyword>
<dbReference type="EMBL" id="BAAFRS010000252">
    <property type="protein sequence ID" value="GAB1225372.1"/>
    <property type="molecule type" value="Genomic_DNA"/>
</dbReference>
<dbReference type="Gene3D" id="1.10.225.10">
    <property type="entry name" value="Saposin-like"/>
    <property type="match status" value="1"/>
</dbReference>
<reference evidence="4 5" key="1">
    <citation type="journal article" date="2019" name="PLoS Negl. Trop. Dis.">
        <title>Whole genome sequencing of Entamoeba nuttalli reveals mammalian host-related molecular signatures and a novel octapeptide-repeat surface protein.</title>
        <authorList>
            <person name="Tanaka M."/>
            <person name="Makiuchi T."/>
            <person name="Komiyama T."/>
            <person name="Shiina T."/>
            <person name="Osaki K."/>
            <person name="Tachibana H."/>
        </authorList>
    </citation>
    <scope>NUCLEOTIDE SEQUENCE [LARGE SCALE GENOMIC DNA]</scope>
    <source>
        <strain evidence="4 5">P19-061405</strain>
    </source>
</reference>
<evidence type="ECO:0000259" key="3">
    <source>
        <dbReference type="PROSITE" id="PS50015"/>
    </source>
</evidence>
<dbReference type="Pfam" id="PF03489">
    <property type="entry name" value="SapB_2"/>
    <property type="match status" value="1"/>
</dbReference>
<dbReference type="InterPro" id="IPR008138">
    <property type="entry name" value="SapB_2"/>
</dbReference>
<comment type="caution">
    <text evidence="4">The sequence shown here is derived from an EMBL/GenBank/DDBJ whole genome shotgun (WGS) entry which is preliminary data.</text>
</comment>
<gene>
    <name evidence="4" type="ORF">ENUP19_0252G0004</name>
</gene>
<sequence>MKLIVLLCVLVLCLASQEKQQDREIPVLCPVCTSLVGKLIDLVLGGAVDKVTDYLETLCAKADGLVETLCTKIVSYGIDKLIEKILEGGSAKLICGLIHAC</sequence>
<dbReference type="PROSITE" id="PS50015">
    <property type="entry name" value="SAP_B"/>
    <property type="match status" value="1"/>
</dbReference>
<protein>
    <recommendedName>
        <fullName evidence="3">Saposin B-type domain-containing protein</fullName>
    </recommendedName>
</protein>
<dbReference type="SUPFAM" id="SSF47862">
    <property type="entry name" value="Saposin"/>
    <property type="match status" value="1"/>
</dbReference>
<organism evidence="4 5">
    <name type="scientific">Entamoeba nuttalli</name>
    <dbReference type="NCBI Taxonomy" id="412467"/>
    <lineage>
        <taxon>Eukaryota</taxon>
        <taxon>Amoebozoa</taxon>
        <taxon>Evosea</taxon>
        <taxon>Archamoebae</taxon>
        <taxon>Mastigamoebida</taxon>
        <taxon>Entamoebidae</taxon>
        <taxon>Entamoeba</taxon>
    </lineage>
</organism>
<evidence type="ECO:0000313" key="5">
    <source>
        <dbReference type="Proteomes" id="UP001628156"/>
    </source>
</evidence>
<proteinExistence type="predicted"/>
<dbReference type="InterPro" id="IPR008139">
    <property type="entry name" value="SaposinB_dom"/>
</dbReference>
<name>A0ABQ0DR91_9EUKA</name>
<evidence type="ECO:0000256" key="1">
    <source>
        <dbReference type="ARBA" id="ARBA00023157"/>
    </source>
</evidence>
<keyword evidence="5" id="KW-1185">Reference proteome</keyword>
<feature type="domain" description="Saposin B-type" evidence="3">
    <location>
        <begin position="25"/>
        <end position="101"/>
    </location>
</feature>
<evidence type="ECO:0000256" key="2">
    <source>
        <dbReference type="SAM" id="SignalP"/>
    </source>
</evidence>
<feature type="chain" id="PRO_5046887580" description="Saposin B-type domain-containing protein" evidence="2">
    <location>
        <begin position="16"/>
        <end position="101"/>
    </location>
</feature>